<protein>
    <submittedName>
        <fullName evidence="1">Protein spire 2</fullName>
    </submittedName>
</protein>
<reference evidence="1" key="1">
    <citation type="submission" date="2015-07" db="EMBL/GenBank/DDBJ databases">
        <title>Transcriptome Assembly of Anthurium amnicola.</title>
        <authorList>
            <person name="Suzuki J."/>
        </authorList>
    </citation>
    <scope>NUCLEOTIDE SEQUENCE</scope>
</reference>
<gene>
    <name evidence="1" type="primary">spire2</name>
    <name evidence="1" type="ORF">g.87374</name>
</gene>
<organism evidence="1">
    <name type="scientific">Anthurium amnicola</name>
    <dbReference type="NCBI Taxonomy" id="1678845"/>
    <lineage>
        <taxon>Eukaryota</taxon>
        <taxon>Viridiplantae</taxon>
        <taxon>Streptophyta</taxon>
        <taxon>Embryophyta</taxon>
        <taxon>Tracheophyta</taxon>
        <taxon>Spermatophyta</taxon>
        <taxon>Magnoliopsida</taxon>
        <taxon>Liliopsida</taxon>
        <taxon>Araceae</taxon>
        <taxon>Pothoideae</taxon>
        <taxon>Potheae</taxon>
        <taxon>Anthurium</taxon>
    </lineage>
</organism>
<feature type="non-terminal residue" evidence="1">
    <location>
        <position position="1"/>
    </location>
</feature>
<name>A0A1D1YEU5_9ARAE</name>
<accession>A0A1D1YEU5</accession>
<proteinExistence type="predicted"/>
<evidence type="ECO:0000313" key="1">
    <source>
        <dbReference type="EMBL" id="JAT53146.1"/>
    </source>
</evidence>
<sequence length="334" mass="36566">QIYLSPVLPRGRPLLRFRSKRPFVPLRPPTFACPQGPRSPSFAALRGRDPRACVRRPRGPLPAALQHPQACPNAPPDACLRSPEVCTSRPPRLLRMHPHPLRSPPAWSPAAAAARRPRVARLHGLSLPRASAAVPSPRPDLSDLSPVRHPASFRRFQFLPRCPHSLCLCRTLYESSQINLLVSRHGERAGYIVRASLRGTTVSEAGQPHIQSNTHSPPGLHTHLFPLGFNGQVPLFDWAGPPHLPGSREVCSMDDPQLVRFRHLPASGQVSSGSEPDVSLVAGLLCDSVLACPLVLGACFQVWSGKCRSFSGHWYIILGECADTRTVCLLFIVL</sequence>
<dbReference type="EMBL" id="GDJX01014790">
    <property type="protein sequence ID" value="JAT53146.1"/>
    <property type="molecule type" value="Transcribed_RNA"/>
</dbReference>
<dbReference type="AlphaFoldDB" id="A0A1D1YEU5"/>